<evidence type="ECO:0000313" key="8">
    <source>
        <dbReference type="Ensembl" id="ENSPMEP00000003041.1"/>
    </source>
</evidence>
<keyword evidence="9" id="KW-1185">Reference proteome</keyword>
<reference evidence="8" key="2">
    <citation type="submission" date="2025-09" db="UniProtKB">
        <authorList>
            <consortium name="Ensembl"/>
        </authorList>
    </citation>
    <scope>IDENTIFICATION</scope>
</reference>
<feature type="region of interest" description="Disordered" evidence="5">
    <location>
        <begin position="296"/>
        <end position="350"/>
    </location>
</feature>
<evidence type="ECO:0008006" key="10">
    <source>
        <dbReference type="Google" id="ProtNLM"/>
    </source>
</evidence>
<dbReference type="InterPro" id="IPR027353">
    <property type="entry name" value="NET_dom"/>
</dbReference>
<evidence type="ECO:0000259" key="6">
    <source>
        <dbReference type="PROSITE" id="PS50014"/>
    </source>
</evidence>
<name>A0A3B3WJQ5_9TELE</name>
<dbReference type="InterPro" id="IPR038336">
    <property type="entry name" value="NET_sf"/>
</dbReference>
<dbReference type="InterPro" id="IPR036427">
    <property type="entry name" value="Bromodomain-like_sf"/>
</dbReference>
<protein>
    <recommendedName>
        <fullName evidence="10">NET domain-containing protein</fullName>
    </recommendedName>
</protein>
<dbReference type="PANTHER" id="PTHR22880">
    <property type="entry name" value="FALZ-RELATED BROMODOMAIN-CONTAINING PROTEINS"/>
    <property type="match status" value="1"/>
</dbReference>
<reference evidence="8" key="1">
    <citation type="submission" date="2025-08" db="UniProtKB">
        <authorList>
            <consortium name="Ensembl"/>
        </authorList>
    </citation>
    <scope>IDENTIFICATION</scope>
</reference>
<evidence type="ECO:0000256" key="3">
    <source>
        <dbReference type="ARBA" id="ARBA00044509"/>
    </source>
</evidence>
<feature type="compositionally biased region" description="Low complexity" evidence="5">
    <location>
        <begin position="156"/>
        <end position="175"/>
    </location>
</feature>
<dbReference type="PANTHER" id="PTHR22880:SF246">
    <property type="entry name" value="BROMODOMAIN-CONTAINING PROTEIN 3"/>
    <property type="match status" value="1"/>
</dbReference>
<evidence type="ECO:0000259" key="7">
    <source>
        <dbReference type="PROSITE" id="PS51525"/>
    </source>
</evidence>
<dbReference type="SUPFAM" id="SSF47370">
    <property type="entry name" value="Bromodomain"/>
    <property type="match status" value="1"/>
</dbReference>
<sequence>MDHMRTHLEYSDPQSFATDVRLMFSNCYKYNPPDHEVVAMARKLQDVFEMRFAKIPDEGLEVSVPSTTPVVSKSTASSDSSNNSSSDESSDSEEERATRLAELQEQLKAVHEQLAVLSQAPVSKPKKKKEKKDKEKKKDKDKGNKAKIEEEKKPKAAAQQPKPANQKKAPARKANSTLPGPTTSSVSRQPKKANKTSGGGSANGDDGEESSLPMSYDEKRQLSLDINRLPGEKLGRVVHIIQSREPSLRDSNPDEIEIDFETLKPSTLRELERYVKSCLQKKQRKLLREYCACRHSNGLTPSLTRPSLCLPEKAAGGGASGGGASRLSGSSSSSSDDSSSTGSSSSSDTD</sequence>
<feature type="compositionally biased region" description="Polar residues" evidence="5">
    <location>
        <begin position="176"/>
        <end position="188"/>
    </location>
</feature>
<dbReference type="PROSITE" id="PS51525">
    <property type="entry name" value="NET"/>
    <property type="match status" value="1"/>
</dbReference>
<dbReference type="Pfam" id="PF17035">
    <property type="entry name" value="BET"/>
    <property type="match status" value="1"/>
</dbReference>
<comment type="similarity">
    <text evidence="3">Belongs to the BET family.</text>
</comment>
<dbReference type="InterPro" id="IPR001487">
    <property type="entry name" value="Bromodomain"/>
</dbReference>
<evidence type="ECO:0000256" key="5">
    <source>
        <dbReference type="SAM" id="MobiDB-lite"/>
    </source>
</evidence>
<keyword evidence="2 4" id="KW-0103">Bromodomain</keyword>
<organism evidence="8 9">
    <name type="scientific">Poecilia mexicana</name>
    <dbReference type="NCBI Taxonomy" id="48701"/>
    <lineage>
        <taxon>Eukaryota</taxon>
        <taxon>Metazoa</taxon>
        <taxon>Chordata</taxon>
        <taxon>Craniata</taxon>
        <taxon>Vertebrata</taxon>
        <taxon>Euteleostomi</taxon>
        <taxon>Actinopterygii</taxon>
        <taxon>Neopterygii</taxon>
        <taxon>Teleostei</taxon>
        <taxon>Neoteleostei</taxon>
        <taxon>Acanthomorphata</taxon>
        <taxon>Ovalentaria</taxon>
        <taxon>Atherinomorphae</taxon>
        <taxon>Cyprinodontiformes</taxon>
        <taxon>Poeciliidae</taxon>
        <taxon>Poeciliinae</taxon>
        <taxon>Poecilia</taxon>
    </lineage>
</organism>
<accession>A0A3B3WJQ5</accession>
<keyword evidence="1" id="KW-0156">Chromatin regulator</keyword>
<dbReference type="Pfam" id="PF00439">
    <property type="entry name" value="Bromodomain"/>
    <property type="match status" value="1"/>
</dbReference>
<dbReference type="AlphaFoldDB" id="A0A3B3WJQ5"/>
<dbReference type="Gene3D" id="1.20.1270.220">
    <property type="match status" value="1"/>
</dbReference>
<evidence type="ECO:0000256" key="4">
    <source>
        <dbReference type="PROSITE-ProRule" id="PRU00035"/>
    </source>
</evidence>
<feature type="compositionally biased region" description="Basic and acidic residues" evidence="5">
    <location>
        <begin position="132"/>
        <end position="154"/>
    </location>
</feature>
<dbReference type="Ensembl" id="ENSPMET00000011513.1">
    <property type="protein sequence ID" value="ENSPMEP00000003041.1"/>
    <property type="gene ID" value="ENSPMEG00000004150.1"/>
</dbReference>
<dbReference type="GO" id="GO:0005634">
    <property type="term" value="C:nucleus"/>
    <property type="evidence" value="ECO:0007669"/>
    <property type="project" value="TreeGrafter"/>
</dbReference>
<feature type="compositionally biased region" description="Gly residues" evidence="5">
    <location>
        <begin position="315"/>
        <end position="324"/>
    </location>
</feature>
<dbReference type="GO" id="GO:0006355">
    <property type="term" value="P:regulation of DNA-templated transcription"/>
    <property type="evidence" value="ECO:0007669"/>
    <property type="project" value="TreeGrafter"/>
</dbReference>
<dbReference type="PROSITE" id="PS50014">
    <property type="entry name" value="BROMODOMAIN_2"/>
    <property type="match status" value="1"/>
</dbReference>
<dbReference type="GO" id="GO:0006338">
    <property type="term" value="P:chromatin remodeling"/>
    <property type="evidence" value="ECO:0007669"/>
    <property type="project" value="TreeGrafter"/>
</dbReference>
<dbReference type="Proteomes" id="UP000261480">
    <property type="component" value="Unplaced"/>
</dbReference>
<dbReference type="InterPro" id="IPR050935">
    <property type="entry name" value="Bromo_chromatin_reader"/>
</dbReference>
<feature type="compositionally biased region" description="Low complexity" evidence="5">
    <location>
        <begin position="62"/>
        <end position="87"/>
    </location>
</feature>
<evidence type="ECO:0000313" key="9">
    <source>
        <dbReference type="Proteomes" id="UP000261480"/>
    </source>
</evidence>
<proteinExistence type="inferred from homology"/>
<dbReference type="Gene3D" id="1.20.920.10">
    <property type="entry name" value="Bromodomain-like"/>
    <property type="match status" value="1"/>
</dbReference>
<dbReference type="GO" id="GO:0000785">
    <property type="term" value="C:chromatin"/>
    <property type="evidence" value="ECO:0007669"/>
    <property type="project" value="TreeGrafter"/>
</dbReference>
<dbReference type="STRING" id="48701.ENSPMEP00000003041"/>
<feature type="compositionally biased region" description="Low complexity" evidence="5">
    <location>
        <begin position="325"/>
        <end position="350"/>
    </location>
</feature>
<feature type="domain" description="Bromo" evidence="6">
    <location>
        <begin position="1"/>
        <end position="38"/>
    </location>
</feature>
<feature type="region of interest" description="Disordered" evidence="5">
    <location>
        <begin position="62"/>
        <end position="219"/>
    </location>
</feature>
<evidence type="ECO:0000256" key="1">
    <source>
        <dbReference type="ARBA" id="ARBA00022853"/>
    </source>
</evidence>
<feature type="domain" description="NET" evidence="7">
    <location>
        <begin position="204"/>
        <end position="286"/>
    </location>
</feature>
<evidence type="ECO:0000256" key="2">
    <source>
        <dbReference type="ARBA" id="ARBA00023117"/>
    </source>
</evidence>